<evidence type="ECO:0000256" key="7">
    <source>
        <dbReference type="ARBA" id="ARBA00023157"/>
    </source>
</evidence>
<keyword evidence="6" id="KW-0722">Serine protease inhibitor</keyword>
<dbReference type="PROSITE" id="PS50279">
    <property type="entry name" value="BPTI_KUNITZ_2"/>
    <property type="match status" value="5"/>
</dbReference>
<evidence type="ECO:0000256" key="3">
    <source>
        <dbReference type="ARBA" id="ARBA00022525"/>
    </source>
</evidence>
<evidence type="ECO:0000313" key="10">
    <source>
        <dbReference type="EMBL" id="KAJ7305057.1"/>
    </source>
</evidence>
<feature type="domain" description="BPTI/Kunitz inhibitor" evidence="9">
    <location>
        <begin position="158"/>
        <end position="208"/>
    </location>
</feature>
<dbReference type="AlphaFoldDB" id="A0A9Q1AR66"/>
<comment type="subcellular location">
    <subcellularLocation>
        <location evidence="1">Secreted</location>
    </subcellularLocation>
</comment>
<evidence type="ECO:0000256" key="4">
    <source>
        <dbReference type="ARBA" id="ARBA00022690"/>
    </source>
</evidence>
<evidence type="ECO:0000256" key="8">
    <source>
        <dbReference type="SAM" id="SignalP"/>
    </source>
</evidence>
<keyword evidence="4" id="KW-0646">Protease inhibitor</keyword>
<feature type="domain" description="BPTI/Kunitz inhibitor" evidence="9">
    <location>
        <begin position="98"/>
        <end position="148"/>
    </location>
</feature>
<feature type="domain" description="BPTI/Kunitz inhibitor" evidence="9">
    <location>
        <begin position="38"/>
        <end position="88"/>
    </location>
</feature>
<dbReference type="InterPro" id="IPR020901">
    <property type="entry name" value="Prtase_inh_Kunz-CS"/>
</dbReference>
<dbReference type="PROSITE" id="PS00280">
    <property type="entry name" value="BPTI_KUNITZ_1"/>
    <property type="match status" value="3"/>
</dbReference>
<evidence type="ECO:0000313" key="11">
    <source>
        <dbReference type="Proteomes" id="UP001142489"/>
    </source>
</evidence>
<dbReference type="PRINTS" id="PR00759">
    <property type="entry name" value="BASICPTASE"/>
</dbReference>
<evidence type="ECO:0000256" key="1">
    <source>
        <dbReference type="ARBA" id="ARBA00004613"/>
    </source>
</evidence>
<dbReference type="SUPFAM" id="SSF57362">
    <property type="entry name" value="BPTI-like"/>
    <property type="match status" value="5"/>
</dbReference>
<dbReference type="Pfam" id="PF00014">
    <property type="entry name" value="Kunitz_BPTI"/>
    <property type="match status" value="5"/>
</dbReference>
<proteinExistence type="inferred from homology"/>
<dbReference type="GO" id="GO:0044483">
    <property type="term" value="P:venom-mediated perturbation of hemostasis"/>
    <property type="evidence" value="ECO:0007669"/>
    <property type="project" value="UniProtKB-ARBA"/>
</dbReference>
<evidence type="ECO:0000256" key="2">
    <source>
        <dbReference type="ARBA" id="ARBA00008415"/>
    </source>
</evidence>
<comment type="similarity">
    <text evidence="2">Belongs to the venom Kunitz-type family.</text>
</comment>
<dbReference type="SMART" id="SM00131">
    <property type="entry name" value="KU"/>
    <property type="match status" value="5"/>
</dbReference>
<dbReference type="EMBL" id="JAPFRF010000022">
    <property type="protein sequence ID" value="KAJ7305057.1"/>
    <property type="molecule type" value="Genomic_DNA"/>
</dbReference>
<sequence length="348" mass="40314">MQGNLITLFICSMWLFMSWFEPLDAQRWPYSGSRRDKCNLPLEIGLCKAAFERYYYDRVTRRCQAFIYGGCQGNANNFLTKSRCIRECGRLGSCQDKCNLPLEIGLCEAVFPHYYYDTVTRQCQAFMYGGCRGNANNFLTKSECIRECGRLGSCQDKCNLPLEIGRCKAAFERYYYDTVTRRCEPFIYGGCGGNANNFLTNSECIRECGQLVTFPYECTLPKVVGRCKASFKRYYYNMDRRKCELFIYGGCRGNENNFVTEEECIQQCALHLKKSYYNISEYLPFFLSSVKVPYECTLPKVVGRCKASFKRYYYNMDSGKCELFIYGGCQGNENNFYTEEECIQQCGS</sequence>
<dbReference type="Gene3D" id="4.10.410.10">
    <property type="entry name" value="Pancreatic trypsin inhibitor Kunitz domain"/>
    <property type="match status" value="5"/>
</dbReference>
<dbReference type="Proteomes" id="UP001142489">
    <property type="component" value="Unassembled WGS sequence"/>
</dbReference>
<dbReference type="CDD" id="cd00109">
    <property type="entry name" value="Kunitz-type"/>
    <property type="match status" value="5"/>
</dbReference>
<dbReference type="OrthoDB" id="9039432at2759"/>
<evidence type="ECO:0000259" key="9">
    <source>
        <dbReference type="PROSITE" id="PS50279"/>
    </source>
</evidence>
<dbReference type="InterPro" id="IPR036880">
    <property type="entry name" value="Kunitz_BPTI_sf"/>
</dbReference>
<dbReference type="PANTHER" id="PTHR10083">
    <property type="entry name" value="KUNITZ-TYPE PROTEASE INHIBITOR-RELATED"/>
    <property type="match status" value="1"/>
</dbReference>
<organism evidence="10 11">
    <name type="scientific">Phrynocephalus forsythii</name>
    <dbReference type="NCBI Taxonomy" id="171643"/>
    <lineage>
        <taxon>Eukaryota</taxon>
        <taxon>Metazoa</taxon>
        <taxon>Chordata</taxon>
        <taxon>Craniata</taxon>
        <taxon>Vertebrata</taxon>
        <taxon>Euteleostomi</taxon>
        <taxon>Lepidosauria</taxon>
        <taxon>Squamata</taxon>
        <taxon>Bifurcata</taxon>
        <taxon>Unidentata</taxon>
        <taxon>Episquamata</taxon>
        <taxon>Toxicofera</taxon>
        <taxon>Iguania</taxon>
        <taxon>Acrodonta</taxon>
        <taxon>Agamidae</taxon>
        <taxon>Agaminae</taxon>
        <taxon>Phrynocephalus</taxon>
    </lineage>
</organism>
<dbReference type="FunFam" id="4.10.410.10:FF:000020">
    <property type="entry name" value="Collagen, type VI, alpha 3"/>
    <property type="match status" value="2"/>
</dbReference>
<feature type="domain" description="BPTI/Kunitz inhibitor" evidence="9">
    <location>
        <begin position="296"/>
        <end position="346"/>
    </location>
</feature>
<keyword evidence="11" id="KW-1185">Reference proteome</keyword>
<feature type="domain" description="BPTI/Kunitz inhibitor" evidence="9">
    <location>
        <begin position="218"/>
        <end position="268"/>
    </location>
</feature>
<protein>
    <recommendedName>
        <fullName evidence="9">BPTI/Kunitz inhibitor domain-containing protein</fullName>
    </recommendedName>
</protein>
<feature type="chain" id="PRO_5040378738" description="BPTI/Kunitz inhibitor domain-containing protein" evidence="8">
    <location>
        <begin position="26"/>
        <end position="348"/>
    </location>
</feature>
<dbReference type="FunFam" id="4.10.410.10:FF:000021">
    <property type="entry name" value="Serine protease inhibitor, putative"/>
    <property type="match status" value="2"/>
</dbReference>
<dbReference type="InterPro" id="IPR050098">
    <property type="entry name" value="TFPI/VKTCI-like"/>
</dbReference>
<comment type="caution">
    <text evidence="10">The sequence shown here is derived from an EMBL/GenBank/DDBJ whole genome shotgun (WGS) entry which is preliminary data.</text>
</comment>
<name>A0A9Q1AR66_9SAUR</name>
<feature type="signal peptide" evidence="8">
    <location>
        <begin position="1"/>
        <end position="25"/>
    </location>
</feature>
<dbReference type="InterPro" id="IPR002223">
    <property type="entry name" value="Kunitz_BPTI"/>
</dbReference>
<dbReference type="PANTHER" id="PTHR10083:SF376">
    <property type="entry name" value="SERINE PEPTIDASE INHIBITOR, KUNITZ TYPE, 3"/>
    <property type="match status" value="1"/>
</dbReference>
<keyword evidence="7" id="KW-1015">Disulfide bond</keyword>
<accession>A0A9Q1AR66</accession>
<evidence type="ECO:0000256" key="5">
    <source>
        <dbReference type="ARBA" id="ARBA00022729"/>
    </source>
</evidence>
<dbReference type="GO" id="GO:0005615">
    <property type="term" value="C:extracellular space"/>
    <property type="evidence" value="ECO:0007669"/>
    <property type="project" value="TreeGrafter"/>
</dbReference>
<gene>
    <name evidence="10" type="ORF">JRQ81_010855</name>
</gene>
<reference evidence="10" key="1">
    <citation type="journal article" date="2023" name="DNA Res.">
        <title>Chromosome-level genome assembly of Phrynocephalus forsythii using third-generation DNA sequencing and Hi-C analysis.</title>
        <authorList>
            <person name="Qi Y."/>
            <person name="Zhao W."/>
            <person name="Zhao Y."/>
            <person name="Niu C."/>
            <person name="Cao S."/>
            <person name="Zhang Y."/>
        </authorList>
    </citation>
    <scope>NUCLEOTIDE SEQUENCE</scope>
    <source>
        <tissue evidence="10">Muscle</tissue>
    </source>
</reference>
<keyword evidence="5 8" id="KW-0732">Signal</keyword>
<evidence type="ECO:0000256" key="6">
    <source>
        <dbReference type="ARBA" id="ARBA00022900"/>
    </source>
</evidence>
<keyword evidence="3" id="KW-0964">Secreted</keyword>
<dbReference type="GO" id="GO:0004867">
    <property type="term" value="F:serine-type endopeptidase inhibitor activity"/>
    <property type="evidence" value="ECO:0007669"/>
    <property type="project" value="UniProtKB-KW"/>
</dbReference>